<evidence type="ECO:0000256" key="5">
    <source>
        <dbReference type="ARBA" id="ARBA00022771"/>
    </source>
</evidence>
<dbReference type="InterPro" id="IPR013083">
    <property type="entry name" value="Znf_RING/FYVE/PHD"/>
</dbReference>
<evidence type="ECO:0000256" key="7">
    <source>
        <dbReference type="ARBA" id="ARBA00022833"/>
    </source>
</evidence>
<evidence type="ECO:0000256" key="4">
    <source>
        <dbReference type="ARBA" id="ARBA00022723"/>
    </source>
</evidence>
<comment type="catalytic activity">
    <reaction evidence="1">
        <text>S-ubiquitinyl-[E2 ubiquitin-conjugating enzyme]-L-cysteine + [acceptor protein]-L-lysine = [E2 ubiquitin-conjugating enzyme]-L-cysteine + N(6)-ubiquitinyl-[acceptor protein]-L-lysine.</text>
        <dbReference type="EC" id="2.3.2.27"/>
    </reaction>
</comment>
<organism evidence="11 12">
    <name type="scientific">Handroanthus impetiginosus</name>
    <dbReference type="NCBI Taxonomy" id="429701"/>
    <lineage>
        <taxon>Eukaryota</taxon>
        <taxon>Viridiplantae</taxon>
        <taxon>Streptophyta</taxon>
        <taxon>Embryophyta</taxon>
        <taxon>Tracheophyta</taxon>
        <taxon>Spermatophyta</taxon>
        <taxon>Magnoliopsida</taxon>
        <taxon>eudicotyledons</taxon>
        <taxon>Gunneridae</taxon>
        <taxon>Pentapetalae</taxon>
        <taxon>asterids</taxon>
        <taxon>lamiids</taxon>
        <taxon>Lamiales</taxon>
        <taxon>Bignoniaceae</taxon>
        <taxon>Crescentiina</taxon>
        <taxon>Tabebuia alliance</taxon>
        <taxon>Handroanthus</taxon>
    </lineage>
</organism>
<feature type="region of interest" description="Disordered" evidence="9">
    <location>
        <begin position="174"/>
        <end position="230"/>
    </location>
</feature>
<evidence type="ECO:0000256" key="3">
    <source>
        <dbReference type="ARBA" id="ARBA00022679"/>
    </source>
</evidence>
<dbReference type="Gene3D" id="3.30.40.10">
    <property type="entry name" value="Zinc/RING finger domain, C3HC4 (zinc finger)"/>
    <property type="match status" value="1"/>
</dbReference>
<dbReference type="STRING" id="429701.A0A2G9I2T1"/>
<protein>
    <recommendedName>
        <fullName evidence="2">RING-type E3 ubiquitin transferase</fullName>
        <ecNumber evidence="2">2.3.2.27</ecNumber>
    </recommendedName>
</protein>
<keyword evidence="11" id="KW-0436">Ligase</keyword>
<name>A0A2G9I2T1_9LAMI</name>
<keyword evidence="5 8" id="KW-0863">Zinc-finger</keyword>
<proteinExistence type="predicted"/>
<keyword evidence="7" id="KW-0862">Zinc</keyword>
<keyword evidence="6" id="KW-0833">Ubl conjugation pathway</keyword>
<dbReference type="FunFam" id="3.30.40.10:FF:000127">
    <property type="entry name" value="E3 ubiquitin-protein ligase RNF181"/>
    <property type="match status" value="1"/>
</dbReference>
<dbReference type="GO" id="GO:0061630">
    <property type="term" value="F:ubiquitin protein ligase activity"/>
    <property type="evidence" value="ECO:0007669"/>
    <property type="project" value="UniProtKB-EC"/>
</dbReference>
<evidence type="ECO:0000313" key="12">
    <source>
        <dbReference type="Proteomes" id="UP000231279"/>
    </source>
</evidence>
<evidence type="ECO:0000313" key="11">
    <source>
        <dbReference type="EMBL" id="PIN24072.1"/>
    </source>
</evidence>
<dbReference type="Pfam" id="PF13639">
    <property type="entry name" value="zf-RING_2"/>
    <property type="match status" value="1"/>
</dbReference>
<evidence type="ECO:0000256" key="9">
    <source>
        <dbReference type="SAM" id="MobiDB-lite"/>
    </source>
</evidence>
<comment type="caution">
    <text evidence="11">The sequence shown here is derived from an EMBL/GenBank/DDBJ whole genome shotgun (WGS) entry which is preliminary data.</text>
</comment>
<evidence type="ECO:0000256" key="8">
    <source>
        <dbReference type="PROSITE-ProRule" id="PRU00175"/>
    </source>
</evidence>
<dbReference type="SUPFAM" id="SSF57850">
    <property type="entry name" value="RING/U-box"/>
    <property type="match status" value="1"/>
</dbReference>
<feature type="compositionally biased region" description="Low complexity" evidence="9">
    <location>
        <begin position="210"/>
        <end position="230"/>
    </location>
</feature>
<dbReference type="InterPro" id="IPR001841">
    <property type="entry name" value="Znf_RING"/>
</dbReference>
<dbReference type="GO" id="GO:0005737">
    <property type="term" value="C:cytoplasm"/>
    <property type="evidence" value="ECO:0007669"/>
    <property type="project" value="TreeGrafter"/>
</dbReference>
<accession>A0A2G9I2T1</accession>
<reference evidence="12" key="1">
    <citation type="journal article" date="2018" name="Gigascience">
        <title>Genome assembly of the Pink Ipe (Handroanthus impetiginosus, Bignoniaceae), a highly valued, ecologically keystone Neotropical timber forest tree.</title>
        <authorList>
            <person name="Silva-Junior O.B."/>
            <person name="Grattapaglia D."/>
            <person name="Novaes E."/>
            <person name="Collevatti R.G."/>
        </authorList>
    </citation>
    <scope>NUCLEOTIDE SEQUENCE [LARGE SCALE GENOMIC DNA]</scope>
    <source>
        <strain evidence="12">cv. UFG-1</strain>
    </source>
</reference>
<dbReference type="GO" id="GO:0016567">
    <property type="term" value="P:protein ubiquitination"/>
    <property type="evidence" value="ECO:0007669"/>
    <property type="project" value="TreeGrafter"/>
</dbReference>
<evidence type="ECO:0000256" key="1">
    <source>
        <dbReference type="ARBA" id="ARBA00000900"/>
    </source>
</evidence>
<keyword evidence="12" id="KW-1185">Reference proteome</keyword>
<sequence>MASETGSPELSSFSQSFINSRNSDISLFFPFILGLTTSSPLQDSPNTPQETENQASPRELTDTIILINPFPQGMFLMETSNDSPSLGFNSLFGNLFSGKNDQRPASKASIDAMPSVEIEKGEKDDEQCVVCLEEWENGEKAQEMPCGHRFHGDCIEKWLKIRASCPVCRYEMPVDEDGEAGNKNGGESDGGRSGVLVSFTFGGDRRSRENSSIQSDENSDSSSNHQETEG</sequence>
<dbReference type="Proteomes" id="UP000231279">
    <property type="component" value="Unassembled WGS sequence"/>
</dbReference>
<gene>
    <name evidence="11" type="ORF">CDL12_03193</name>
</gene>
<evidence type="ECO:0000256" key="6">
    <source>
        <dbReference type="ARBA" id="ARBA00022786"/>
    </source>
</evidence>
<feature type="region of interest" description="Disordered" evidence="9">
    <location>
        <begin position="39"/>
        <end position="60"/>
    </location>
</feature>
<dbReference type="PANTHER" id="PTHR15710:SF132">
    <property type="entry name" value="E3 UBIQUITIN-PROTEIN LIGASE MPSR1"/>
    <property type="match status" value="1"/>
</dbReference>
<dbReference type="SMART" id="SM00184">
    <property type="entry name" value="RING"/>
    <property type="match status" value="1"/>
</dbReference>
<dbReference type="EC" id="2.3.2.27" evidence="2"/>
<evidence type="ECO:0000259" key="10">
    <source>
        <dbReference type="PROSITE" id="PS50089"/>
    </source>
</evidence>
<dbReference type="PROSITE" id="PS50089">
    <property type="entry name" value="ZF_RING_2"/>
    <property type="match status" value="1"/>
</dbReference>
<keyword evidence="3" id="KW-0808">Transferase</keyword>
<evidence type="ECO:0000256" key="2">
    <source>
        <dbReference type="ARBA" id="ARBA00012483"/>
    </source>
</evidence>
<dbReference type="OrthoDB" id="8062037at2759"/>
<dbReference type="EMBL" id="NKXS01000465">
    <property type="protein sequence ID" value="PIN24072.1"/>
    <property type="molecule type" value="Genomic_DNA"/>
</dbReference>
<feature type="domain" description="RING-type" evidence="10">
    <location>
        <begin position="128"/>
        <end position="169"/>
    </location>
</feature>
<dbReference type="GO" id="GO:0008270">
    <property type="term" value="F:zinc ion binding"/>
    <property type="evidence" value="ECO:0007669"/>
    <property type="project" value="UniProtKB-KW"/>
</dbReference>
<dbReference type="PANTHER" id="PTHR15710">
    <property type="entry name" value="E3 UBIQUITIN-PROTEIN LIGASE PRAJA"/>
    <property type="match status" value="1"/>
</dbReference>
<feature type="compositionally biased region" description="Polar residues" evidence="9">
    <location>
        <begin position="39"/>
        <end position="56"/>
    </location>
</feature>
<keyword evidence="4" id="KW-0479">Metal-binding</keyword>
<feature type="compositionally biased region" description="Gly residues" evidence="9">
    <location>
        <begin position="183"/>
        <end position="193"/>
    </location>
</feature>
<dbReference type="GO" id="GO:0016874">
    <property type="term" value="F:ligase activity"/>
    <property type="evidence" value="ECO:0007669"/>
    <property type="project" value="UniProtKB-KW"/>
</dbReference>
<dbReference type="AlphaFoldDB" id="A0A2G9I2T1"/>